<dbReference type="Pfam" id="PF00595">
    <property type="entry name" value="PDZ"/>
    <property type="match status" value="2"/>
</dbReference>
<protein>
    <submittedName>
        <fullName evidence="8">Ras guanine nucleotide exchange factor E</fullName>
    </submittedName>
</protein>
<proteinExistence type="predicted"/>
<gene>
    <name evidence="8" type="ORF">DBV15_05404</name>
</gene>
<keyword evidence="9" id="KW-1185">Reference proteome</keyword>
<keyword evidence="4" id="KW-0344">Guanine-nucleotide releasing factor</keyword>
<dbReference type="EMBL" id="QBLH01003819">
    <property type="protein sequence ID" value="TGZ32522.1"/>
    <property type="molecule type" value="Genomic_DNA"/>
</dbReference>
<dbReference type="Proteomes" id="UP000310200">
    <property type="component" value="Unassembled WGS sequence"/>
</dbReference>
<feature type="compositionally biased region" description="Polar residues" evidence="5">
    <location>
        <begin position="754"/>
        <end position="764"/>
    </location>
</feature>
<feature type="region of interest" description="Disordered" evidence="5">
    <location>
        <begin position="504"/>
        <end position="800"/>
    </location>
</feature>
<feature type="compositionally biased region" description="Low complexity" evidence="5">
    <location>
        <begin position="506"/>
        <end position="558"/>
    </location>
</feature>
<keyword evidence="3" id="KW-0966">Cell projection</keyword>
<dbReference type="PROSITE" id="PS50106">
    <property type="entry name" value="PDZ"/>
    <property type="match status" value="2"/>
</dbReference>
<feature type="compositionally biased region" description="Basic and acidic residues" evidence="5">
    <location>
        <begin position="675"/>
        <end position="689"/>
    </location>
</feature>
<dbReference type="InterPro" id="IPR051844">
    <property type="entry name" value="USH2_Complex_Protein"/>
</dbReference>
<feature type="domain" description="PDZ" evidence="7">
    <location>
        <begin position="50"/>
        <end position="119"/>
    </location>
</feature>
<dbReference type="Gene3D" id="2.30.42.10">
    <property type="match status" value="2"/>
</dbReference>
<feature type="compositionally biased region" description="Basic and acidic residues" evidence="5">
    <location>
        <begin position="620"/>
        <end position="656"/>
    </location>
</feature>
<feature type="domain" description="Ras-GEF" evidence="6">
    <location>
        <begin position="1463"/>
        <end position="1696"/>
    </location>
</feature>
<name>A0A4S2JAU0_9HYME</name>
<comment type="caution">
    <text evidence="8">The sequence shown here is derived from an EMBL/GenBank/DDBJ whole genome shotgun (WGS) entry which is preliminary data.</text>
</comment>
<evidence type="ECO:0000256" key="1">
    <source>
        <dbReference type="ARBA" id="ARBA00004316"/>
    </source>
</evidence>
<dbReference type="SMART" id="SM00147">
    <property type="entry name" value="RasGEF"/>
    <property type="match status" value="1"/>
</dbReference>
<feature type="compositionally biased region" description="Polar residues" evidence="5">
    <location>
        <begin position="788"/>
        <end position="800"/>
    </location>
</feature>
<feature type="compositionally biased region" description="Basic residues" evidence="5">
    <location>
        <begin position="295"/>
        <end position="306"/>
    </location>
</feature>
<feature type="region of interest" description="Disordered" evidence="5">
    <location>
        <begin position="267"/>
        <end position="309"/>
    </location>
</feature>
<feature type="region of interest" description="Disordered" evidence="5">
    <location>
        <begin position="819"/>
        <end position="852"/>
    </location>
</feature>
<accession>A0A4S2JAU0</accession>
<evidence type="ECO:0000259" key="6">
    <source>
        <dbReference type="PROSITE" id="PS50009"/>
    </source>
</evidence>
<dbReference type="SUPFAM" id="SSF50156">
    <property type="entry name" value="PDZ domain-like"/>
    <property type="match status" value="2"/>
</dbReference>
<keyword evidence="2" id="KW-0677">Repeat</keyword>
<dbReference type="InterPro" id="IPR001478">
    <property type="entry name" value="PDZ"/>
</dbReference>
<comment type="subcellular location">
    <subcellularLocation>
        <location evidence="1">Cell projection</location>
    </subcellularLocation>
</comment>
<reference evidence="8 9" key="1">
    <citation type="journal article" date="2019" name="Philos. Trans. R. Soc. Lond., B, Biol. Sci.">
        <title>Ant behaviour and brain gene expression of defending hosts depend on the ecological success of the intruding social parasite.</title>
        <authorList>
            <person name="Kaur R."/>
            <person name="Stoldt M."/>
            <person name="Jongepier E."/>
            <person name="Feldmeyer B."/>
            <person name="Menzel F."/>
            <person name="Bornberg-Bauer E."/>
            <person name="Foitzik S."/>
        </authorList>
    </citation>
    <scope>NUCLEOTIDE SEQUENCE [LARGE SCALE GENOMIC DNA]</scope>
    <source>
        <tissue evidence="8">Whole body</tissue>
    </source>
</reference>
<dbReference type="Gene3D" id="1.10.840.10">
    <property type="entry name" value="Ras guanine-nucleotide exchange factors catalytic domain"/>
    <property type="match status" value="1"/>
</dbReference>
<dbReference type="GO" id="GO:0005085">
    <property type="term" value="F:guanyl-nucleotide exchange factor activity"/>
    <property type="evidence" value="ECO:0007669"/>
    <property type="project" value="UniProtKB-KW"/>
</dbReference>
<dbReference type="GO" id="GO:0005886">
    <property type="term" value="C:plasma membrane"/>
    <property type="evidence" value="ECO:0007669"/>
    <property type="project" value="TreeGrafter"/>
</dbReference>
<dbReference type="PANTHER" id="PTHR23116:SF36">
    <property type="entry name" value="HARMONIN"/>
    <property type="match status" value="1"/>
</dbReference>
<dbReference type="GO" id="GO:0007264">
    <property type="term" value="P:small GTPase-mediated signal transduction"/>
    <property type="evidence" value="ECO:0007669"/>
    <property type="project" value="InterPro"/>
</dbReference>
<dbReference type="GO" id="GO:0032426">
    <property type="term" value="C:stereocilium tip"/>
    <property type="evidence" value="ECO:0007669"/>
    <property type="project" value="TreeGrafter"/>
</dbReference>
<evidence type="ECO:0000313" key="9">
    <source>
        <dbReference type="Proteomes" id="UP000310200"/>
    </source>
</evidence>
<feature type="region of interest" description="Disordered" evidence="5">
    <location>
        <begin position="1"/>
        <end position="42"/>
    </location>
</feature>
<dbReference type="PANTHER" id="PTHR23116">
    <property type="entry name" value="PDZ DOMAIN CONTAINING WHIRLIN AND HARMONIN-RELATED"/>
    <property type="match status" value="1"/>
</dbReference>
<feature type="compositionally biased region" description="Polar residues" evidence="5">
    <location>
        <begin position="591"/>
        <end position="604"/>
    </location>
</feature>
<feature type="compositionally biased region" description="Low complexity" evidence="5">
    <location>
        <begin position="14"/>
        <end position="26"/>
    </location>
</feature>
<dbReference type="STRING" id="300112.A0A4S2JAU0"/>
<sequence>MDSNMSTAAFMHRSGGSSSASSAGTGSSTGGGPGNPAGGGRMAVIGVTRNVRLRRRGNAGFGFSLRGGREYAAGFYVSDVQPGGEAHRNGLRVGDQILRVNGYPVEDAVHQEVALLAKNQQVLVLKIRSVGMIPVKDNPNDPVTWHMVQQQQQQLQYNETGLGGVPSAEVRIRILVGEKGRLGCGVCRGIVPGLTVQGTREGGPARAAGLKAGDVIIWCNGQRLTDLPFERAIEMMRSSAILDLVVQRPTSPSHLYDCPEPLWTRGSSGYDSETSSVAAASPPPQHQNNPSSSPQHHHHDGRMHQRYPRDDACNRNGRICCPLALSTTSCSSSSEWAHVDQAPEWSRKPNNTTVIRVNQSSNQNQNHRPVPGGQYHFNPRGNYDDDIDNEPLYDPVAPRIDYEVHDFDANPRDEANRRLAYRRDNARQQDVIYDGPADDLPMYHGSKENGQAVGNRLTDLQLMQRPSEAERKTITTVEVHQSVCPPAPPPPLPYKWPAETKPMNAMGMQMGSTMSMGSTGSTETESSLESSCSKDSASTSSSLSTSSCEPPSTVSYGSTAGGGSSSVTSKTTETSTAAYATPRKDVARTSPIASTDLSTAITQELQRRAQQRMNNAAKAEAPKEKAPDNRKPQNPEALRSQEQKVTHDKLMEEFKRAHQKMFNSAQQKAQSSEQVSKEVQEKEQEKRVLINETTTTAATTATTGPPVPPPAPPPLPLPSKNRNSDDSVEMQSIESFKLKETPNTVPKPPPTYFPVTSSSSTNGSPRHAGTGSKVPKDAATSPVAELAKNSSASVSPTNASKLPGGKVAIRIGAYEGETKQPSRLEFLPQQPSRDKNGVVDEADNGPENQSPVKTIHENVASNVSNKETTNSEPNKLLQNNIEKLASALSNKVTIKYREFSETILVESPFAETTRNGRGVRQVALGLTPTRLIVAADILQTNPDFFCPPGIDASIESFELVSVYPLEYVTLSVFRRRRRRTLKARFINGRVNYYELGGAQRSVSWKIWCEQVRRLLTQKVDGSSLSETTAASSSSSSTLYLLSSEIEVRSNRDAKYKRSVFRVWNHYGGAGDYIIPTWTDKDLYLGPAYNELTDGRYTPVPVRFAGASLEDLRYELEDRTRYIACEKSCHSWPCQTRFGGRARLQRADGLCNVLFARSRNARRHDYAASCKKRRNMLFEEDFIEHVEKKYGKRQQQYREGPKRSLASKISRFGFGVPEKCNSELILGPYRGDSGYVDVVDPRKLIESGVTIWEDNCRSLKDRRHPRRYGFSSAAHFFHALGPWSVQPGERETVQTLRSPSAVNIRRQPSDPELRLPVSRRQLTASVSCAALTSGGSSIIGTVTRGRVILFWTPEYWYRPQAAAAAYRELRHHLASLQNFRRGKERQTRRKFFCRRKNRLSGEGYNFEAVITGKSSSLLDRVLSINGARKTSGKTSENADDVDRGTAQLRRLLRMNLRITVWDLDSTTLAAQLTSIDRDLFVRIPATEIEALIYQRSSRNAPNLGAWIAFSHRIACLTVSEILAIKQLDMRTRIMARFINAADKCLALGNFQSCRSILAGLQAPPIYRLQRSWSYLRTHHASRYAAMERLSKIYKSPRCSKYQRAWAAAKRNPPCMPYVGHFLIKVLGLNGLREIQTNFARRQSTARVNEASEFLSINNNFNNLHSGGDKNPTESKQSLARRIFAATLARIKFAARQNVVDETKGDVWTCRQRYLARRFFHRWRVIALESRLRSENERKLKNVDSKRRCVLVLAAWLTDRQRFALGYNFPLNSFACEYLLKARYREDRENFFISLKLEPPRTT</sequence>
<dbReference type="Pfam" id="PF00617">
    <property type="entry name" value="RasGEF"/>
    <property type="match status" value="1"/>
</dbReference>
<evidence type="ECO:0000256" key="2">
    <source>
        <dbReference type="ARBA" id="ARBA00022737"/>
    </source>
</evidence>
<feature type="compositionally biased region" description="Low complexity" evidence="5">
    <location>
        <begin position="565"/>
        <end position="581"/>
    </location>
</feature>
<dbReference type="GO" id="GO:0002142">
    <property type="term" value="C:stereocilia ankle link complex"/>
    <property type="evidence" value="ECO:0007669"/>
    <property type="project" value="TreeGrafter"/>
</dbReference>
<dbReference type="InterPro" id="IPR023578">
    <property type="entry name" value="Ras_GEF_dom_sf"/>
</dbReference>
<dbReference type="GO" id="GO:0005929">
    <property type="term" value="C:cilium"/>
    <property type="evidence" value="ECO:0007669"/>
    <property type="project" value="TreeGrafter"/>
</dbReference>
<evidence type="ECO:0000256" key="4">
    <source>
        <dbReference type="PROSITE-ProRule" id="PRU00168"/>
    </source>
</evidence>
<feature type="compositionally biased region" description="Polar residues" evidence="5">
    <location>
        <begin position="267"/>
        <end position="278"/>
    </location>
</feature>
<dbReference type="SMART" id="SM00228">
    <property type="entry name" value="PDZ"/>
    <property type="match status" value="2"/>
</dbReference>
<dbReference type="InterPro" id="IPR036034">
    <property type="entry name" value="PDZ_sf"/>
</dbReference>
<dbReference type="InterPro" id="IPR036964">
    <property type="entry name" value="RASGEF_cat_dom_sf"/>
</dbReference>
<feature type="compositionally biased region" description="Low complexity" evidence="5">
    <location>
        <begin position="693"/>
        <end position="704"/>
    </location>
</feature>
<dbReference type="PROSITE" id="PS50009">
    <property type="entry name" value="RASGEF_CAT"/>
    <property type="match status" value="1"/>
</dbReference>
<feature type="region of interest" description="Disordered" evidence="5">
    <location>
        <begin position="360"/>
        <end position="381"/>
    </location>
</feature>
<feature type="domain" description="PDZ" evidence="7">
    <location>
        <begin position="171"/>
        <end position="239"/>
    </location>
</feature>
<dbReference type="InterPro" id="IPR001895">
    <property type="entry name" value="RASGEF_cat_dom"/>
</dbReference>
<feature type="compositionally biased region" description="Pro residues" evidence="5">
    <location>
        <begin position="705"/>
        <end position="717"/>
    </location>
</feature>
<evidence type="ECO:0000256" key="3">
    <source>
        <dbReference type="ARBA" id="ARBA00023273"/>
    </source>
</evidence>
<dbReference type="SUPFAM" id="SSF48366">
    <property type="entry name" value="Ras GEF"/>
    <property type="match status" value="1"/>
</dbReference>
<evidence type="ECO:0000256" key="5">
    <source>
        <dbReference type="SAM" id="MobiDB-lite"/>
    </source>
</evidence>
<evidence type="ECO:0000313" key="8">
    <source>
        <dbReference type="EMBL" id="TGZ32522.1"/>
    </source>
</evidence>
<feature type="compositionally biased region" description="Gly residues" evidence="5">
    <location>
        <begin position="27"/>
        <end position="41"/>
    </location>
</feature>
<evidence type="ECO:0000259" key="7">
    <source>
        <dbReference type="PROSITE" id="PS50106"/>
    </source>
</evidence>
<organism evidence="8 9">
    <name type="scientific">Temnothorax longispinosus</name>
    <dbReference type="NCBI Taxonomy" id="300112"/>
    <lineage>
        <taxon>Eukaryota</taxon>
        <taxon>Metazoa</taxon>
        <taxon>Ecdysozoa</taxon>
        <taxon>Arthropoda</taxon>
        <taxon>Hexapoda</taxon>
        <taxon>Insecta</taxon>
        <taxon>Pterygota</taxon>
        <taxon>Neoptera</taxon>
        <taxon>Endopterygota</taxon>
        <taxon>Hymenoptera</taxon>
        <taxon>Apocrita</taxon>
        <taxon>Aculeata</taxon>
        <taxon>Formicoidea</taxon>
        <taxon>Formicidae</taxon>
        <taxon>Myrmicinae</taxon>
        <taxon>Temnothorax</taxon>
    </lineage>
</organism>